<dbReference type="Pfam" id="PF01734">
    <property type="entry name" value="Patatin"/>
    <property type="match status" value="1"/>
</dbReference>
<dbReference type="GO" id="GO:0016787">
    <property type="term" value="F:hydrolase activity"/>
    <property type="evidence" value="ECO:0007669"/>
    <property type="project" value="UniProtKB-UniRule"/>
</dbReference>
<evidence type="ECO:0000313" key="4">
    <source>
        <dbReference type="EMBL" id="ABJ07917.1"/>
    </source>
</evidence>
<evidence type="ECO:0000256" key="1">
    <source>
        <dbReference type="ARBA" id="ARBA00023098"/>
    </source>
</evidence>
<dbReference type="InterPro" id="IPR016035">
    <property type="entry name" value="Acyl_Trfase/lysoPLipase"/>
</dbReference>
<dbReference type="GO" id="GO:0016042">
    <property type="term" value="P:lipid catabolic process"/>
    <property type="evidence" value="ECO:0007669"/>
    <property type="project" value="UniProtKB-UniRule"/>
</dbReference>
<evidence type="ECO:0000259" key="3">
    <source>
        <dbReference type="PROSITE" id="PS51635"/>
    </source>
</evidence>
<dbReference type="Gene3D" id="3.40.1090.10">
    <property type="entry name" value="Cytosolic phospholipase A2 catalytic domain"/>
    <property type="match status" value="1"/>
</dbReference>
<dbReference type="OrthoDB" id="323481at2"/>
<dbReference type="SUPFAM" id="SSF52151">
    <property type="entry name" value="FabD/lysophospholipase-like"/>
    <property type="match status" value="1"/>
</dbReference>
<accession>Q07JG7</accession>
<keyword evidence="1 2" id="KW-0443">Lipid metabolism</keyword>
<feature type="short sequence motif" description="DGA/G" evidence="2">
    <location>
        <begin position="286"/>
        <end position="288"/>
    </location>
</feature>
<keyword evidence="2" id="KW-0442">Lipid degradation</keyword>
<dbReference type="STRING" id="316055.RPE_3991"/>
<dbReference type="KEGG" id="rpe:RPE_3991"/>
<sequence>MSALPRTVRRRRSCSGTAGSGFRATPMLRLAAVLVVALSGAGCATINARDVVPQRLADEAELAGMPDIRSWGDASAAPLMISLQHSPKAHALSRARGAEGQRPPFNILAISGGGEDGAFGAGLLVGWSDAGTRPDFDVVTGVSAGALTAPFVYLGRSRDADLKKVFTGYTRSEIYDPGIMPLLGGSGLVDSSPLQGLIASYVDERFLRDIAAERRRGRILLIGTTNLDAQRPVLWDMGRIAMSGHPQALSLFRKVLLASASIPGVFPPVLIKVRAQGRDFQELHVDGGVTQQVFVPSLPRAASDLDVPARRSARRMFIIRNGKIGPEWEAIEAGVFSISRRSVSTLIKNQGIGDLYRIYAKAQADGIDFNLAAIPSELGVKWTKSFDLSYMHALYDEGYCAGVGGYRWMKAPPGLAVETPALPALPKLHGAALTTAN</sequence>
<proteinExistence type="predicted"/>
<feature type="domain" description="PNPLA" evidence="3">
    <location>
        <begin position="108"/>
        <end position="304"/>
    </location>
</feature>
<feature type="active site" description="Nucleophile" evidence="2">
    <location>
        <position position="143"/>
    </location>
</feature>
<reference evidence="4" key="1">
    <citation type="submission" date="2006-09" db="EMBL/GenBank/DDBJ databases">
        <title>Complete sequence of Rhodopseudomonas palustris BisA53.</title>
        <authorList>
            <consortium name="US DOE Joint Genome Institute"/>
            <person name="Copeland A."/>
            <person name="Lucas S."/>
            <person name="Lapidus A."/>
            <person name="Barry K."/>
            <person name="Detter J.C."/>
            <person name="Glavina del Rio T."/>
            <person name="Hammon N."/>
            <person name="Israni S."/>
            <person name="Dalin E."/>
            <person name="Tice H."/>
            <person name="Pitluck S."/>
            <person name="Chain P."/>
            <person name="Malfatti S."/>
            <person name="Shin M."/>
            <person name="Vergez L."/>
            <person name="Schmutz J."/>
            <person name="Larimer F."/>
            <person name="Land M."/>
            <person name="Hauser L."/>
            <person name="Pelletier D.A."/>
            <person name="Kyrpides N."/>
            <person name="Kim E."/>
            <person name="Harwood C.S."/>
            <person name="Oda Y."/>
            <person name="Richardson P."/>
        </authorList>
    </citation>
    <scope>NUCLEOTIDE SEQUENCE [LARGE SCALE GENOMIC DNA]</scope>
    <source>
        <strain evidence="4">BisA53</strain>
    </source>
</reference>
<dbReference type="HOGENOM" id="CLU_048550_0_0_5"/>
<feature type="short sequence motif" description="GXGXXG" evidence="2">
    <location>
        <begin position="112"/>
        <end position="117"/>
    </location>
</feature>
<feature type="short sequence motif" description="GXSXG" evidence="2">
    <location>
        <begin position="141"/>
        <end position="145"/>
    </location>
</feature>
<organism evidence="4">
    <name type="scientific">Rhodopseudomonas palustris (strain BisA53)</name>
    <dbReference type="NCBI Taxonomy" id="316055"/>
    <lineage>
        <taxon>Bacteria</taxon>
        <taxon>Pseudomonadati</taxon>
        <taxon>Pseudomonadota</taxon>
        <taxon>Alphaproteobacteria</taxon>
        <taxon>Hyphomicrobiales</taxon>
        <taxon>Nitrobacteraceae</taxon>
        <taxon>Rhodopseudomonas</taxon>
    </lineage>
</organism>
<feature type="active site" description="Proton acceptor" evidence="2">
    <location>
        <position position="286"/>
    </location>
</feature>
<name>Q07JG7_RHOP5</name>
<dbReference type="InterPro" id="IPR002641">
    <property type="entry name" value="PNPLA_dom"/>
</dbReference>
<dbReference type="AlphaFoldDB" id="Q07JG7"/>
<evidence type="ECO:0000256" key="2">
    <source>
        <dbReference type="PROSITE-ProRule" id="PRU01161"/>
    </source>
</evidence>
<gene>
    <name evidence="4" type="ordered locus">RPE_3991</name>
</gene>
<protein>
    <submittedName>
        <fullName evidence="4">Patatin</fullName>
    </submittedName>
</protein>
<dbReference type="EMBL" id="CP000463">
    <property type="protein sequence ID" value="ABJ07917.1"/>
    <property type="molecule type" value="Genomic_DNA"/>
</dbReference>
<dbReference type="eggNOG" id="COG1752">
    <property type="taxonomic scope" value="Bacteria"/>
</dbReference>
<dbReference type="PROSITE" id="PS51635">
    <property type="entry name" value="PNPLA"/>
    <property type="match status" value="1"/>
</dbReference>
<keyword evidence="2" id="KW-0378">Hydrolase</keyword>